<name>A0A0B4WZQ2_9HYPH</name>
<protein>
    <submittedName>
        <fullName evidence="2">Universal stress UspA-like protein</fullName>
    </submittedName>
</protein>
<dbReference type="InterPro" id="IPR006016">
    <property type="entry name" value="UspA"/>
</dbReference>
<dbReference type="EMBL" id="CP006877">
    <property type="protein sequence ID" value="AJD39782.1"/>
    <property type="molecule type" value="Genomic_DNA"/>
</dbReference>
<dbReference type="Gene3D" id="3.40.50.620">
    <property type="entry name" value="HUPs"/>
    <property type="match status" value="1"/>
</dbReference>
<dbReference type="InterPro" id="IPR014729">
    <property type="entry name" value="Rossmann-like_a/b/a_fold"/>
</dbReference>
<gene>
    <name evidence="2" type="ORF">RGR602_CH00411</name>
</gene>
<dbReference type="AlphaFoldDB" id="A0A0B4WZQ2"/>
<dbReference type="HOGENOM" id="CLU_117163_0_0_5"/>
<evidence type="ECO:0000313" key="2">
    <source>
        <dbReference type="EMBL" id="AJD39782.1"/>
    </source>
</evidence>
<dbReference type="Proteomes" id="UP000031368">
    <property type="component" value="Chromosome"/>
</dbReference>
<dbReference type="KEGG" id="rga:RGR602_CH00411"/>
<dbReference type="Pfam" id="PF00582">
    <property type="entry name" value="Usp"/>
    <property type="match status" value="1"/>
</dbReference>
<accession>A0A0B4WZQ2</accession>
<sequence>MVSKRLSRLEGHRRKFMAVIDGTPECQSAVHYAGRRAKNSNGGLVLVYVIPEGDFQQWLGVEEIMRAEAREEAEAVVAKSAQVVRETIGIEPEIVIREGSAVEEINAVIEEDRDIAILVLAASSAKEGPGPLVSSVVGKAAAFPIPVTVLPDTLTNEELDALA</sequence>
<dbReference type="SUPFAM" id="SSF52402">
    <property type="entry name" value="Adenine nucleotide alpha hydrolases-like"/>
    <property type="match status" value="1"/>
</dbReference>
<dbReference type="CDD" id="cd00293">
    <property type="entry name" value="USP-like"/>
    <property type="match status" value="1"/>
</dbReference>
<dbReference type="RefSeq" id="WP_039843719.1">
    <property type="nucleotide sequence ID" value="NZ_CP006877.1"/>
</dbReference>
<proteinExistence type="predicted"/>
<evidence type="ECO:0000313" key="3">
    <source>
        <dbReference type="Proteomes" id="UP000031368"/>
    </source>
</evidence>
<keyword evidence="3" id="KW-1185">Reference proteome</keyword>
<organism evidence="2 3">
    <name type="scientific">Rhizobium gallicum bv. gallicum R602sp</name>
    <dbReference type="NCBI Taxonomy" id="1041138"/>
    <lineage>
        <taxon>Bacteria</taxon>
        <taxon>Pseudomonadati</taxon>
        <taxon>Pseudomonadota</taxon>
        <taxon>Alphaproteobacteria</taxon>
        <taxon>Hyphomicrobiales</taxon>
        <taxon>Rhizobiaceae</taxon>
        <taxon>Rhizobium/Agrobacterium group</taxon>
        <taxon>Rhizobium</taxon>
    </lineage>
</organism>
<reference evidence="2 3" key="1">
    <citation type="submission" date="2013-11" db="EMBL/GenBank/DDBJ databases">
        <title>Complete genome sequence of Rhizobium gallicum bv. gallicum R602.</title>
        <authorList>
            <person name="Bustos P."/>
            <person name="Santamaria R.I."/>
            <person name="Lozano L."/>
            <person name="Acosta J.L."/>
            <person name="Ormeno-Orrillo E."/>
            <person name="Rogel M.A."/>
            <person name="Romero D."/>
            <person name="Cevallos M.A."/>
            <person name="Martinez-Romero E."/>
            <person name="Gonzalez V."/>
        </authorList>
    </citation>
    <scope>NUCLEOTIDE SEQUENCE [LARGE SCALE GENOMIC DNA]</scope>
    <source>
        <strain evidence="2 3">R602</strain>
    </source>
</reference>
<feature type="domain" description="UspA" evidence="1">
    <location>
        <begin position="13"/>
        <end position="150"/>
    </location>
</feature>
<evidence type="ECO:0000259" key="1">
    <source>
        <dbReference type="Pfam" id="PF00582"/>
    </source>
</evidence>